<evidence type="ECO:0000313" key="2">
    <source>
        <dbReference type="Proteomes" id="UP000001868"/>
    </source>
</evidence>
<dbReference type="eggNOG" id="COG1399">
    <property type="taxonomic scope" value="Bacteria"/>
</dbReference>
<evidence type="ECO:0008006" key="3">
    <source>
        <dbReference type="Google" id="ProtNLM"/>
    </source>
</evidence>
<dbReference type="AlphaFoldDB" id="B4RB21"/>
<dbReference type="KEGG" id="pzu:PHZ_c1661"/>
<dbReference type="InterPro" id="IPR003772">
    <property type="entry name" value="YceD"/>
</dbReference>
<protein>
    <recommendedName>
        <fullName evidence="3">DNA-binding protein</fullName>
    </recommendedName>
</protein>
<evidence type="ECO:0000313" key="1">
    <source>
        <dbReference type="EMBL" id="ACG78072.1"/>
    </source>
</evidence>
<dbReference type="STRING" id="450851.PHZ_c1661"/>
<accession>B4RB21</accession>
<proteinExistence type="predicted"/>
<dbReference type="RefSeq" id="WP_012522214.1">
    <property type="nucleotide sequence ID" value="NC_011144.1"/>
</dbReference>
<keyword evidence="2" id="KW-1185">Reference proteome</keyword>
<gene>
    <name evidence="1" type="ordered locus">PHZ_c1661</name>
</gene>
<reference evidence="1 2" key="1">
    <citation type="journal article" date="2008" name="BMC Genomics">
        <title>Complete genome of Phenylobacterium zucineum - a novel facultative intracellular bacterium isolated from human erythroleukemia cell line K562.</title>
        <authorList>
            <person name="Luo Y."/>
            <person name="Xu X."/>
            <person name="Ding Z."/>
            <person name="Liu Z."/>
            <person name="Zhang B."/>
            <person name="Yan Z."/>
            <person name="Sun J."/>
            <person name="Hu S."/>
            <person name="Hu X."/>
        </authorList>
    </citation>
    <scope>NUCLEOTIDE SEQUENCE [LARGE SCALE GENOMIC DNA]</scope>
    <source>
        <strain evidence="1 2">HLK1</strain>
    </source>
</reference>
<name>B4RB21_PHEZH</name>
<sequence length="173" mass="18718">MNRDWSKPLKLHELARGPVRLELGPDAEARTEIARRLGLRSLPSLAAELTVKPWLDGAEITGRFDAVVEQVCGVTLEPFEQPVSGEILARVVPAGSPNAPDADSGAMELDLEADDPPDVLDGDSIDLAGYVVEHLSLELDPFPRKPGAEFDYRPADVEESPFAVLKKLKDPGS</sequence>
<dbReference type="Proteomes" id="UP000001868">
    <property type="component" value="Chromosome"/>
</dbReference>
<organism evidence="1 2">
    <name type="scientific">Phenylobacterium zucineum (strain HLK1)</name>
    <dbReference type="NCBI Taxonomy" id="450851"/>
    <lineage>
        <taxon>Bacteria</taxon>
        <taxon>Pseudomonadati</taxon>
        <taxon>Pseudomonadota</taxon>
        <taxon>Alphaproteobacteria</taxon>
        <taxon>Caulobacterales</taxon>
        <taxon>Caulobacteraceae</taxon>
        <taxon>Phenylobacterium</taxon>
    </lineage>
</organism>
<dbReference type="EMBL" id="CP000747">
    <property type="protein sequence ID" value="ACG78072.1"/>
    <property type="molecule type" value="Genomic_DNA"/>
</dbReference>
<dbReference type="HOGENOM" id="CLU_088841_0_1_5"/>
<dbReference type="Pfam" id="PF02620">
    <property type="entry name" value="YceD"/>
    <property type="match status" value="1"/>
</dbReference>